<dbReference type="EMBL" id="CP081303">
    <property type="protein sequence ID" value="QZE13617.1"/>
    <property type="molecule type" value="Genomic_DNA"/>
</dbReference>
<name>A0AC61NNW7_9BACT</name>
<organism evidence="1 2">
    <name type="scientific">Halosquirtibacter laminarini</name>
    <dbReference type="NCBI Taxonomy" id="3374600"/>
    <lineage>
        <taxon>Bacteria</taxon>
        <taxon>Pseudomonadati</taxon>
        <taxon>Bacteroidota</taxon>
        <taxon>Bacteroidia</taxon>
        <taxon>Marinilabiliales</taxon>
        <taxon>Prolixibacteraceae</taxon>
        <taxon>Halosquirtibacter</taxon>
    </lineage>
</organism>
<proteinExistence type="predicted"/>
<protein>
    <submittedName>
        <fullName evidence="1">PhoH family protein</fullName>
    </submittedName>
</protein>
<evidence type="ECO:0000313" key="2">
    <source>
        <dbReference type="Proteomes" id="UP000826212"/>
    </source>
</evidence>
<accession>A0AC61NNW7</accession>
<gene>
    <name evidence="1" type="ORF">K4L44_13705</name>
</gene>
<evidence type="ECO:0000313" key="1">
    <source>
        <dbReference type="EMBL" id="QZE13617.1"/>
    </source>
</evidence>
<reference evidence="1" key="1">
    <citation type="submission" date="2021-08" db="EMBL/GenBank/DDBJ databases">
        <title>Novel anaerobic bacterium isolated from sea squirt in East Sea, Republic of Korea.</title>
        <authorList>
            <person name="Nguyen T.H."/>
            <person name="Li Z."/>
            <person name="Lee Y.-J."/>
            <person name="Ko J."/>
            <person name="Kim S.-G."/>
        </authorList>
    </citation>
    <scope>NUCLEOTIDE SEQUENCE</scope>
    <source>
        <strain evidence="1">KCTC 25031</strain>
    </source>
</reference>
<keyword evidence="2" id="KW-1185">Reference proteome</keyword>
<dbReference type="Proteomes" id="UP000826212">
    <property type="component" value="Chromosome"/>
</dbReference>
<sequence>MDNKKIFILDTNVILHDHRCIHHFENNDVVIPITVLEELDKFKKGNDPINYQARQFVRELDSIVGDELFNSGRSLGEGKGKLRIELGKPFSDEMKASFSENIPDHKILAIALWIKKQNESSCDYCKVALVTKDVNLRMKAKSLHLEAEDYKSDQVPKVDDLLFGIKKIDDYNTAIINELYERGEIPLEESGLEKLMPNQYLILRSQNSSVLAKYVAHTNTIKKVDKVTTYGIKPRNAEQTMCFDALLNPDLKLISITGKAGTGKTLLALAAALQQNYIYDQVMLARPIVALSNKDLGFLPGDAKEKVAPYMAPLFDNLSVIKRSFNINSQEFAKIDEMQKQERLIITALAFIRGRSLSNTFFIVDEAQNLTPHEVKTIITRAGEGTKIIFTGDIHQIDSPYLDQKSNGLAYLTSKMKGQEMFAHLDLVKGERSALAEMASNLL</sequence>